<dbReference type="EMBL" id="JANCYU010000014">
    <property type="protein sequence ID" value="KAK4523362.1"/>
    <property type="molecule type" value="Genomic_DNA"/>
</dbReference>
<evidence type="ECO:0000313" key="2">
    <source>
        <dbReference type="EMBL" id="KAK4523362.1"/>
    </source>
</evidence>
<protein>
    <submittedName>
        <fullName evidence="2">Uncharacterized protein</fullName>
    </submittedName>
</protein>
<evidence type="ECO:0000313" key="3">
    <source>
        <dbReference type="Proteomes" id="UP001300502"/>
    </source>
</evidence>
<keyword evidence="3" id="KW-1185">Reference proteome</keyword>
<evidence type="ECO:0000256" key="1">
    <source>
        <dbReference type="SAM" id="MobiDB-lite"/>
    </source>
</evidence>
<feature type="region of interest" description="Disordered" evidence="1">
    <location>
        <begin position="109"/>
        <end position="129"/>
    </location>
</feature>
<dbReference type="AlphaFoldDB" id="A0AAV9I7Q2"/>
<dbReference type="Proteomes" id="UP001300502">
    <property type="component" value="Unassembled WGS sequence"/>
</dbReference>
<name>A0AAV9I7Q2_9RHOD</name>
<accession>A0AAV9I7Q2</accession>
<sequence length="231" mass="25445">MKAFFSKSSSQKTSAAYSNTTKPSGARVVYLYEDGQPIDGRGVRMEFTPDVCRTLDDVKLLIKQTLHLPYRPSWLKAAHNGSLIHSMSEMTTDMAVIYDAQARNLAVSTSSSGSKDASESSKAHRKVKSTGTIELNNLVSASKATGSHYPLTYDRNKTATTTSSSSTMVGATTNSPEDSISKIWKRLESLEMRMEDLHRETLALRVEQEKLYKQLQSLVGGGENIRSSPKK</sequence>
<comment type="caution">
    <text evidence="2">The sequence shown here is derived from an EMBL/GenBank/DDBJ whole genome shotgun (WGS) entry which is preliminary data.</text>
</comment>
<reference evidence="2 3" key="1">
    <citation type="submission" date="2022-07" db="EMBL/GenBank/DDBJ databases">
        <title>Genome-wide signatures of adaptation to extreme environments.</title>
        <authorList>
            <person name="Cho C.H."/>
            <person name="Yoon H.S."/>
        </authorList>
    </citation>
    <scope>NUCLEOTIDE SEQUENCE [LARGE SCALE GENOMIC DNA]</scope>
    <source>
        <strain evidence="2 3">108.79 E11</strain>
    </source>
</reference>
<proteinExistence type="predicted"/>
<organism evidence="2 3">
    <name type="scientific">Galdieria yellowstonensis</name>
    <dbReference type="NCBI Taxonomy" id="3028027"/>
    <lineage>
        <taxon>Eukaryota</taxon>
        <taxon>Rhodophyta</taxon>
        <taxon>Bangiophyceae</taxon>
        <taxon>Galdieriales</taxon>
        <taxon>Galdieriaceae</taxon>
        <taxon>Galdieria</taxon>
    </lineage>
</organism>
<gene>
    <name evidence="2" type="ORF">GAYE_PCTG52G1256</name>
</gene>